<dbReference type="OrthoDB" id="7025655at2759"/>
<reference evidence="2" key="1">
    <citation type="submission" date="2021-12" db="EMBL/GenBank/DDBJ databases">
        <authorList>
            <person name="Martin H S."/>
        </authorList>
    </citation>
    <scope>NUCLEOTIDE SEQUENCE</scope>
</reference>
<protein>
    <submittedName>
        <fullName evidence="2">Uncharacterized protein</fullName>
    </submittedName>
</protein>
<evidence type="ECO:0000256" key="1">
    <source>
        <dbReference type="SAM" id="MobiDB-lite"/>
    </source>
</evidence>
<feature type="region of interest" description="Disordered" evidence="1">
    <location>
        <begin position="79"/>
        <end position="100"/>
    </location>
</feature>
<accession>A0A8J9V200</accession>
<feature type="non-terminal residue" evidence="2">
    <location>
        <position position="144"/>
    </location>
</feature>
<dbReference type="EMBL" id="OV170221">
    <property type="protein sequence ID" value="CAH0714023.1"/>
    <property type="molecule type" value="Genomic_DNA"/>
</dbReference>
<sequence length="144" mass="16121">MSPSPSGQSIAAQKKAHPIIDYNKRTCAAIPKYTSRFIVSTRSDPIGAPHCRRERARRGEGSGVRATRRETVILVTEWRPTGRGRAKEPQMRVVGPQTKDRTAVVCRGNDARPRLRSETLTSGDIDFVLWTLRKCIKCDFISAK</sequence>
<organism evidence="2 3">
    <name type="scientific">Brenthis ino</name>
    <name type="common">lesser marbled fritillary</name>
    <dbReference type="NCBI Taxonomy" id="405034"/>
    <lineage>
        <taxon>Eukaryota</taxon>
        <taxon>Metazoa</taxon>
        <taxon>Ecdysozoa</taxon>
        <taxon>Arthropoda</taxon>
        <taxon>Hexapoda</taxon>
        <taxon>Insecta</taxon>
        <taxon>Pterygota</taxon>
        <taxon>Neoptera</taxon>
        <taxon>Endopterygota</taxon>
        <taxon>Lepidoptera</taxon>
        <taxon>Glossata</taxon>
        <taxon>Ditrysia</taxon>
        <taxon>Papilionoidea</taxon>
        <taxon>Nymphalidae</taxon>
        <taxon>Heliconiinae</taxon>
        <taxon>Argynnini</taxon>
        <taxon>Brenthis</taxon>
    </lineage>
</organism>
<feature type="region of interest" description="Disordered" evidence="1">
    <location>
        <begin position="44"/>
        <end position="66"/>
    </location>
</feature>
<dbReference type="Proteomes" id="UP000838878">
    <property type="component" value="Chromosome 1"/>
</dbReference>
<evidence type="ECO:0000313" key="3">
    <source>
        <dbReference type="Proteomes" id="UP000838878"/>
    </source>
</evidence>
<evidence type="ECO:0000313" key="2">
    <source>
        <dbReference type="EMBL" id="CAH0714023.1"/>
    </source>
</evidence>
<gene>
    <name evidence="2" type="ORF">BINO364_LOCUS1113</name>
</gene>
<dbReference type="AlphaFoldDB" id="A0A8J9V200"/>
<proteinExistence type="predicted"/>
<name>A0A8J9V200_9NEOP</name>
<keyword evidence="3" id="KW-1185">Reference proteome</keyword>